<keyword evidence="3" id="KW-0012">Acyltransferase</keyword>
<comment type="similarity">
    <text evidence="1">Belongs to the acetyltransferase family. GNAT subfamily.</text>
</comment>
<evidence type="ECO:0000256" key="3">
    <source>
        <dbReference type="ARBA" id="ARBA00023315"/>
    </source>
</evidence>
<dbReference type="OrthoDB" id="5043642at2759"/>
<dbReference type="PANTHER" id="PTHR13256">
    <property type="entry name" value="N-ACETYLTRANSFERASE 9"/>
    <property type="match status" value="1"/>
</dbReference>
<dbReference type="Gene3D" id="3.40.630.30">
    <property type="match status" value="1"/>
</dbReference>
<feature type="domain" description="N-acetyltransferase" evidence="4">
    <location>
        <begin position="6"/>
        <end position="123"/>
    </location>
</feature>
<dbReference type="AlphaFoldDB" id="A0A9W8AS71"/>
<sequence length="177" mass="20472">MTASEPLSLEDEYEMQAKWRNDDDKCTFIVLRRTDDPVEINIKNLDTMVGDVNLFFNSFDSPHECELEVMIAVANARNQGLGTEAIELMMCYGIITLQVQKYTAKILEKNTTSRRLLTDKFGFRETGYSKIFQEVSMELPVDELRCEWARNLDQRIRRYSYEPAAEIVPHQSSSGLE</sequence>
<dbReference type="GO" id="GO:0008080">
    <property type="term" value="F:N-acetyltransferase activity"/>
    <property type="evidence" value="ECO:0007669"/>
    <property type="project" value="InterPro"/>
</dbReference>
<dbReference type="EMBL" id="JANBPY010000627">
    <property type="protein sequence ID" value="KAJ1965122.1"/>
    <property type="molecule type" value="Genomic_DNA"/>
</dbReference>
<evidence type="ECO:0000259" key="4">
    <source>
        <dbReference type="Pfam" id="PF13302"/>
    </source>
</evidence>
<dbReference type="InterPro" id="IPR016181">
    <property type="entry name" value="Acyl_CoA_acyltransferase"/>
</dbReference>
<proteinExistence type="inferred from homology"/>
<organism evidence="5 6">
    <name type="scientific">Dispira parvispora</name>
    <dbReference type="NCBI Taxonomy" id="1520584"/>
    <lineage>
        <taxon>Eukaryota</taxon>
        <taxon>Fungi</taxon>
        <taxon>Fungi incertae sedis</taxon>
        <taxon>Zoopagomycota</taxon>
        <taxon>Kickxellomycotina</taxon>
        <taxon>Dimargaritomycetes</taxon>
        <taxon>Dimargaritales</taxon>
        <taxon>Dimargaritaceae</taxon>
        <taxon>Dispira</taxon>
    </lineage>
</organism>
<evidence type="ECO:0000313" key="5">
    <source>
        <dbReference type="EMBL" id="KAJ1965122.1"/>
    </source>
</evidence>
<dbReference type="InterPro" id="IPR000182">
    <property type="entry name" value="GNAT_dom"/>
</dbReference>
<comment type="caution">
    <text evidence="5">The sequence shown here is derived from an EMBL/GenBank/DDBJ whole genome shotgun (WGS) entry which is preliminary data.</text>
</comment>
<evidence type="ECO:0000313" key="6">
    <source>
        <dbReference type="Proteomes" id="UP001150925"/>
    </source>
</evidence>
<dbReference type="Pfam" id="PF13302">
    <property type="entry name" value="Acetyltransf_3"/>
    <property type="match status" value="1"/>
</dbReference>
<protein>
    <recommendedName>
        <fullName evidence="4">N-acetyltransferase domain-containing protein</fullName>
    </recommendedName>
</protein>
<keyword evidence="6" id="KW-1185">Reference proteome</keyword>
<evidence type="ECO:0000256" key="2">
    <source>
        <dbReference type="ARBA" id="ARBA00022679"/>
    </source>
</evidence>
<dbReference type="InterPro" id="IPR039135">
    <property type="entry name" value="NAT9-like"/>
</dbReference>
<accession>A0A9W8AS71</accession>
<dbReference type="SUPFAM" id="SSF55729">
    <property type="entry name" value="Acyl-CoA N-acyltransferases (Nat)"/>
    <property type="match status" value="1"/>
</dbReference>
<dbReference type="PANTHER" id="PTHR13256:SF16">
    <property type="entry name" value="ALPHA_BETA-TUBULIN-N-ACETYLTRANSFERASE 9"/>
    <property type="match status" value="1"/>
</dbReference>
<name>A0A9W8AS71_9FUNG</name>
<keyword evidence="2" id="KW-0808">Transferase</keyword>
<evidence type="ECO:0000256" key="1">
    <source>
        <dbReference type="ARBA" id="ARBA00009342"/>
    </source>
</evidence>
<gene>
    <name evidence="5" type="ORF">IWQ62_002742</name>
</gene>
<reference evidence="5" key="1">
    <citation type="submission" date="2022-07" db="EMBL/GenBank/DDBJ databases">
        <title>Phylogenomic reconstructions and comparative analyses of Kickxellomycotina fungi.</title>
        <authorList>
            <person name="Reynolds N.K."/>
            <person name="Stajich J.E."/>
            <person name="Barry K."/>
            <person name="Grigoriev I.V."/>
            <person name="Crous P."/>
            <person name="Smith M.E."/>
        </authorList>
    </citation>
    <scope>NUCLEOTIDE SEQUENCE</scope>
    <source>
        <strain evidence="5">RSA 1196</strain>
    </source>
</reference>
<dbReference type="Proteomes" id="UP001150925">
    <property type="component" value="Unassembled WGS sequence"/>
</dbReference>